<name>A0A812LVH2_SYMPI</name>
<evidence type="ECO:0000313" key="3">
    <source>
        <dbReference type="EMBL" id="CAE7250343.1"/>
    </source>
</evidence>
<protein>
    <submittedName>
        <fullName evidence="3">Uncharacterized protein</fullName>
    </submittedName>
</protein>
<dbReference type="AlphaFoldDB" id="A0A812LVH2"/>
<keyword evidence="2" id="KW-0732">Signal</keyword>
<keyword evidence="1" id="KW-0812">Transmembrane</keyword>
<feature type="transmembrane region" description="Helical" evidence="1">
    <location>
        <begin position="82"/>
        <end position="103"/>
    </location>
</feature>
<feature type="signal peptide" evidence="2">
    <location>
        <begin position="1"/>
        <end position="18"/>
    </location>
</feature>
<evidence type="ECO:0000313" key="4">
    <source>
        <dbReference type="Proteomes" id="UP000649617"/>
    </source>
</evidence>
<accession>A0A812LVH2</accession>
<keyword evidence="1" id="KW-1133">Transmembrane helix</keyword>
<evidence type="ECO:0000256" key="2">
    <source>
        <dbReference type="SAM" id="SignalP"/>
    </source>
</evidence>
<proteinExistence type="predicted"/>
<comment type="caution">
    <text evidence="3">The sequence shown here is derived from an EMBL/GenBank/DDBJ whole genome shotgun (WGS) entry which is preliminary data.</text>
</comment>
<gene>
    <name evidence="3" type="ORF">SPIL2461_LOCUS4791</name>
</gene>
<keyword evidence="1" id="KW-0472">Membrane</keyword>
<dbReference type="EMBL" id="CAJNIZ010006480">
    <property type="protein sequence ID" value="CAE7250343.1"/>
    <property type="molecule type" value="Genomic_DNA"/>
</dbReference>
<feature type="chain" id="PRO_5033035001" evidence="2">
    <location>
        <begin position="19"/>
        <end position="130"/>
    </location>
</feature>
<keyword evidence="4" id="KW-1185">Reference proteome</keyword>
<evidence type="ECO:0000256" key="1">
    <source>
        <dbReference type="SAM" id="Phobius"/>
    </source>
</evidence>
<sequence>MACFRFSLATLLMLPALADFLAPTSSRILQQDSGHIELCHDFDYAQCLGGMFGRNVTDSVKSCCERPVRNAWQTVRQEMPWWGWPLLALGVVVLITCCVTCLVRMGCDLLWKIICCPCRSCCRCLCGSSK</sequence>
<dbReference type="Proteomes" id="UP000649617">
    <property type="component" value="Unassembled WGS sequence"/>
</dbReference>
<reference evidence="3" key="1">
    <citation type="submission" date="2021-02" db="EMBL/GenBank/DDBJ databases">
        <authorList>
            <person name="Dougan E. K."/>
            <person name="Rhodes N."/>
            <person name="Thang M."/>
            <person name="Chan C."/>
        </authorList>
    </citation>
    <scope>NUCLEOTIDE SEQUENCE</scope>
</reference>
<organism evidence="3 4">
    <name type="scientific">Symbiodinium pilosum</name>
    <name type="common">Dinoflagellate</name>
    <dbReference type="NCBI Taxonomy" id="2952"/>
    <lineage>
        <taxon>Eukaryota</taxon>
        <taxon>Sar</taxon>
        <taxon>Alveolata</taxon>
        <taxon>Dinophyceae</taxon>
        <taxon>Suessiales</taxon>
        <taxon>Symbiodiniaceae</taxon>
        <taxon>Symbiodinium</taxon>
    </lineage>
</organism>